<evidence type="ECO:0000259" key="1">
    <source>
        <dbReference type="Pfam" id="PF00078"/>
    </source>
</evidence>
<protein>
    <submittedName>
        <fullName evidence="2">Reverse transcriptase</fullName>
    </submittedName>
</protein>
<dbReference type="InterPro" id="IPR000477">
    <property type="entry name" value="RT_dom"/>
</dbReference>
<dbReference type="GO" id="GO:0003964">
    <property type="term" value="F:RNA-directed DNA polymerase activity"/>
    <property type="evidence" value="ECO:0007669"/>
    <property type="project" value="UniProtKB-KW"/>
</dbReference>
<dbReference type="Pfam" id="PF00078">
    <property type="entry name" value="RVT_1"/>
    <property type="match status" value="1"/>
</dbReference>
<dbReference type="InterPro" id="IPR052343">
    <property type="entry name" value="Retrotransposon-Effector_Assoc"/>
</dbReference>
<dbReference type="OrthoDB" id="425681at2759"/>
<dbReference type="AlphaFoldDB" id="A0A5B6VN78"/>
<feature type="domain" description="Reverse transcriptase" evidence="1">
    <location>
        <begin position="49"/>
        <end position="172"/>
    </location>
</feature>
<dbReference type="Proteomes" id="UP000325315">
    <property type="component" value="Unassembled WGS sequence"/>
</dbReference>
<sequence>MIPREDLVKDLDLNLGGLLRILVKWKSEDNVLLAYEILHTFKNRRSGRKGFFAIKLDMSKAYDRVEWNFIRAMMNKMGFATQWVDFLFHCISSKTYSININELTDELFKPLRRLRQGDPLSPYLFLICSEGLSTLVRLAKEEERLTDITICRRALEISHFMFADDCILFGEASNWGTIISNSSNYTKELVSQSLGVRCLGDPGKYLGLSNMVGRGKKRAFQNLNDRMVNHTNNWCIKPLSQDGKEGWRLLNYPESLLACPLAKYYHESDFMGSRLGPSPLYTWKII</sequence>
<keyword evidence="2" id="KW-0695">RNA-directed DNA polymerase</keyword>
<gene>
    <name evidence="2" type="ORF">EPI10_016218</name>
</gene>
<keyword evidence="3" id="KW-1185">Reference proteome</keyword>
<keyword evidence="2" id="KW-0808">Transferase</keyword>
<dbReference type="PANTHER" id="PTHR46890:SF48">
    <property type="entry name" value="RNA-DIRECTED DNA POLYMERASE"/>
    <property type="match status" value="1"/>
</dbReference>
<evidence type="ECO:0000313" key="3">
    <source>
        <dbReference type="Proteomes" id="UP000325315"/>
    </source>
</evidence>
<reference evidence="3" key="1">
    <citation type="journal article" date="2019" name="Plant Biotechnol. J.">
        <title>Genome sequencing of the Australian wild diploid species Gossypium australe highlights disease resistance and delayed gland morphogenesis.</title>
        <authorList>
            <person name="Cai Y."/>
            <person name="Cai X."/>
            <person name="Wang Q."/>
            <person name="Wang P."/>
            <person name="Zhang Y."/>
            <person name="Cai C."/>
            <person name="Xu Y."/>
            <person name="Wang K."/>
            <person name="Zhou Z."/>
            <person name="Wang C."/>
            <person name="Geng S."/>
            <person name="Li B."/>
            <person name="Dong Q."/>
            <person name="Hou Y."/>
            <person name="Wang H."/>
            <person name="Ai P."/>
            <person name="Liu Z."/>
            <person name="Yi F."/>
            <person name="Sun M."/>
            <person name="An G."/>
            <person name="Cheng J."/>
            <person name="Zhang Y."/>
            <person name="Shi Q."/>
            <person name="Xie Y."/>
            <person name="Shi X."/>
            <person name="Chang Y."/>
            <person name="Huang F."/>
            <person name="Chen Y."/>
            <person name="Hong S."/>
            <person name="Mi L."/>
            <person name="Sun Q."/>
            <person name="Zhang L."/>
            <person name="Zhou B."/>
            <person name="Peng R."/>
            <person name="Zhang X."/>
            <person name="Liu F."/>
        </authorList>
    </citation>
    <scope>NUCLEOTIDE SEQUENCE [LARGE SCALE GENOMIC DNA]</scope>
    <source>
        <strain evidence="3">cv. PA1801</strain>
    </source>
</reference>
<accession>A0A5B6VN78</accession>
<dbReference type="EMBL" id="SMMG02000006">
    <property type="protein sequence ID" value="KAA3470513.1"/>
    <property type="molecule type" value="Genomic_DNA"/>
</dbReference>
<comment type="caution">
    <text evidence="2">The sequence shown here is derived from an EMBL/GenBank/DDBJ whole genome shotgun (WGS) entry which is preliminary data.</text>
</comment>
<keyword evidence="2" id="KW-0548">Nucleotidyltransferase</keyword>
<evidence type="ECO:0000313" key="2">
    <source>
        <dbReference type="EMBL" id="KAA3470513.1"/>
    </source>
</evidence>
<dbReference type="PANTHER" id="PTHR46890">
    <property type="entry name" value="NON-LTR RETROLELEMENT REVERSE TRANSCRIPTASE-LIKE PROTEIN-RELATED"/>
    <property type="match status" value="1"/>
</dbReference>
<proteinExistence type="predicted"/>
<dbReference type="SUPFAM" id="SSF56672">
    <property type="entry name" value="DNA/RNA polymerases"/>
    <property type="match status" value="1"/>
</dbReference>
<dbReference type="InterPro" id="IPR043502">
    <property type="entry name" value="DNA/RNA_pol_sf"/>
</dbReference>
<organism evidence="2 3">
    <name type="scientific">Gossypium australe</name>
    <dbReference type="NCBI Taxonomy" id="47621"/>
    <lineage>
        <taxon>Eukaryota</taxon>
        <taxon>Viridiplantae</taxon>
        <taxon>Streptophyta</taxon>
        <taxon>Embryophyta</taxon>
        <taxon>Tracheophyta</taxon>
        <taxon>Spermatophyta</taxon>
        <taxon>Magnoliopsida</taxon>
        <taxon>eudicotyledons</taxon>
        <taxon>Gunneridae</taxon>
        <taxon>Pentapetalae</taxon>
        <taxon>rosids</taxon>
        <taxon>malvids</taxon>
        <taxon>Malvales</taxon>
        <taxon>Malvaceae</taxon>
        <taxon>Malvoideae</taxon>
        <taxon>Gossypium</taxon>
    </lineage>
</organism>
<name>A0A5B6VN78_9ROSI</name>